<dbReference type="Proteomes" id="UP001139366">
    <property type="component" value="Unassembled WGS sequence"/>
</dbReference>
<comment type="function">
    <text evidence="2">With LigD forms a non-homologous end joining (NHEJ) DNA repair enzyme, which repairs dsDNA breaks with reduced fidelity. Binds linear dsDNA with 5'- and 3'- overhangs but not closed circular dsDNA nor ssDNA. Recruits and stimulates the ligase activity of LigD.</text>
</comment>
<name>A0A9X1KUP8_9FLAO</name>
<proteinExistence type="inferred from homology"/>
<dbReference type="EMBL" id="JAINUY010000010">
    <property type="protein sequence ID" value="MBZ4037581.1"/>
    <property type="molecule type" value="Genomic_DNA"/>
</dbReference>
<sequence length="259" mass="29485">MRSIWTGSISFGLINIPIKIFSAVQESSLDMDMLDKDDHSNIKFKRVNETTGKEVAFANIVKGYKVEDKYVILEDEDFEAADAEKTKTIDILNFTLEKEIDSLYYEQPYYLEPDKGAANAYALLRDAMASTGKVGVTSFVLRNREALAILKPYKNVIVLNRIRFEQEIRDTSELKLPAVSKTKLKEVDMANKLVEQLTEPFDISKYKDEYTAKLLKIIKDKAKGKKQAAPKLKVVHKQSDDLMSMLKASLENKKKKKSS</sequence>
<dbReference type="Pfam" id="PF02735">
    <property type="entry name" value="Ku"/>
    <property type="match status" value="1"/>
</dbReference>
<keyword evidence="2" id="KW-0227">DNA damage</keyword>
<keyword evidence="2" id="KW-0234">DNA repair</keyword>
<gene>
    <name evidence="2" type="primary">ku</name>
    <name evidence="4" type="ORF">K6T82_22660</name>
</gene>
<evidence type="ECO:0000313" key="4">
    <source>
        <dbReference type="EMBL" id="MBZ4037581.1"/>
    </source>
</evidence>
<dbReference type="PANTHER" id="PTHR41251">
    <property type="entry name" value="NON-HOMOLOGOUS END JOINING PROTEIN KU"/>
    <property type="match status" value="1"/>
</dbReference>
<dbReference type="PIRSF" id="PIRSF006493">
    <property type="entry name" value="Prok_Ku"/>
    <property type="match status" value="1"/>
</dbReference>
<evidence type="ECO:0000259" key="3">
    <source>
        <dbReference type="SMART" id="SM00559"/>
    </source>
</evidence>
<dbReference type="Gene3D" id="2.40.290.10">
    <property type="match status" value="1"/>
</dbReference>
<evidence type="ECO:0000256" key="1">
    <source>
        <dbReference type="ARBA" id="ARBA00023125"/>
    </source>
</evidence>
<dbReference type="GO" id="GO:0006303">
    <property type="term" value="P:double-strand break repair via nonhomologous end joining"/>
    <property type="evidence" value="ECO:0007669"/>
    <property type="project" value="UniProtKB-UniRule"/>
</dbReference>
<dbReference type="PANTHER" id="PTHR41251:SF1">
    <property type="entry name" value="NON-HOMOLOGOUS END JOINING PROTEIN KU"/>
    <property type="match status" value="1"/>
</dbReference>
<protein>
    <recommendedName>
        <fullName evidence="2">Non-homologous end joining protein Ku</fullName>
    </recommendedName>
</protein>
<keyword evidence="2" id="KW-0233">DNA recombination</keyword>
<dbReference type="HAMAP" id="MF_01875">
    <property type="entry name" value="Prokaryotic_Ku"/>
    <property type="match status" value="1"/>
</dbReference>
<reference evidence="4 5" key="1">
    <citation type="journal article" date="2023" name="Antonie Van Leeuwenhoek">
        <title>Flavobacterium potami sp. nov., a multi-metal resistance genes harbouring bacterium isolated from shallow river silt.</title>
        <authorList>
            <person name="Li S."/>
            <person name="Mao S."/>
            <person name="Mu W."/>
            <person name="Guo B."/>
            <person name="Li C."/>
            <person name="Zhu Q."/>
            <person name="Hou X."/>
            <person name="Zhao Y."/>
            <person name="Wei S."/>
            <person name="Liu H."/>
            <person name="Liu A."/>
        </authorList>
    </citation>
    <scope>NUCLEOTIDE SEQUENCE [LARGE SCALE GENOMIC DNA]</scope>
    <source>
        <strain evidence="4 5">17A</strain>
    </source>
</reference>
<feature type="domain" description="Ku" evidence="3">
    <location>
        <begin position="52"/>
        <end position="179"/>
    </location>
</feature>
<evidence type="ECO:0000313" key="5">
    <source>
        <dbReference type="Proteomes" id="UP001139366"/>
    </source>
</evidence>
<dbReference type="RefSeq" id="WP_223711056.1">
    <property type="nucleotide sequence ID" value="NZ_JAINUY010000010.1"/>
</dbReference>
<accession>A0A9X1KUP8</accession>
<dbReference type="NCBIfam" id="TIGR02772">
    <property type="entry name" value="Ku_bact"/>
    <property type="match status" value="1"/>
</dbReference>
<dbReference type="CDD" id="cd00789">
    <property type="entry name" value="KU_like"/>
    <property type="match status" value="1"/>
</dbReference>
<comment type="caution">
    <text evidence="4">The sequence shown here is derived from an EMBL/GenBank/DDBJ whole genome shotgun (WGS) entry which is preliminary data.</text>
</comment>
<dbReference type="SUPFAM" id="SSF100939">
    <property type="entry name" value="SPOC domain-like"/>
    <property type="match status" value="1"/>
</dbReference>
<dbReference type="GO" id="GO:0006310">
    <property type="term" value="P:DNA recombination"/>
    <property type="evidence" value="ECO:0007669"/>
    <property type="project" value="UniProtKB-KW"/>
</dbReference>
<comment type="similarity">
    <text evidence="2">Belongs to the prokaryotic Ku family.</text>
</comment>
<dbReference type="SMART" id="SM00559">
    <property type="entry name" value="Ku78"/>
    <property type="match status" value="1"/>
</dbReference>
<dbReference type="GO" id="GO:0003690">
    <property type="term" value="F:double-stranded DNA binding"/>
    <property type="evidence" value="ECO:0007669"/>
    <property type="project" value="UniProtKB-UniRule"/>
</dbReference>
<dbReference type="InterPro" id="IPR016194">
    <property type="entry name" value="SPOC-like_C_dom_sf"/>
</dbReference>
<dbReference type="InterPro" id="IPR009187">
    <property type="entry name" value="Prok_Ku"/>
</dbReference>
<organism evidence="4 5">
    <name type="scientific">Flavobacterium potami</name>
    <dbReference type="NCBI Taxonomy" id="2872310"/>
    <lineage>
        <taxon>Bacteria</taxon>
        <taxon>Pseudomonadati</taxon>
        <taxon>Bacteroidota</taxon>
        <taxon>Flavobacteriia</taxon>
        <taxon>Flavobacteriales</taxon>
        <taxon>Flavobacteriaceae</taxon>
        <taxon>Flavobacterium</taxon>
    </lineage>
</organism>
<dbReference type="AlphaFoldDB" id="A0A9X1KUP8"/>
<evidence type="ECO:0000256" key="2">
    <source>
        <dbReference type="HAMAP-Rule" id="MF_01875"/>
    </source>
</evidence>
<keyword evidence="1 2" id="KW-0238">DNA-binding</keyword>
<dbReference type="InterPro" id="IPR006164">
    <property type="entry name" value="DNA_bd_Ku70/Ku80"/>
</dbReference>
<keyword evidence="5" id="KW-1185">Reference proteome</keyword>
<comment type="subunit">
    <text evidence="2">Homodimer. Interacts with LigD.</text>
</comment>